<dbReference type="Proteomes" id="UP000037069">
    <property type="component" value="Unassembled WGS sequence"/>
</dbReference>
<protein>
    <submittedName>
        <fullName evidence="1">Uncharacterized protein</fullName>
    </submittedName>
</protein>
<sequence>MLFQSREFLPPCIENSYTIFFQGVDIYLTLFLSLNLSFWARRLEALAVDNAGAGFVVFLLGDPHLLEGGEGSQDGTTDPDGVFAFWWGNDLDLDGGWGQGSDFLLHAIGNTGVHGGATRHDNVGVQVLTDIYVTLHDGVVDGLEEGFWATETFVTDGDDLTVGKFIGFLQGGGGGSGGHFLFEVQGNIAQFFLDVTNDFTFSGGGERVATFSQDLHQVIGQIATSQIQTEDGVGQGITFIDGDGVGDTITRIQNDTSGTTGSVQGEYGLDGNIHGGGVEGFKHDLGHLLTVSLGVQGGFSQQNGVLFRSDTQFVVESVMPDLFHIIPVGDDTVFNGVLKGQDTSLGLGFIADIRVLLAHTDHDTLMAGTTYNGGEDGTGSIITGETSFAHTGTVVND</sequence>
<dbReference type="OMA" id="IHIALHD"/>
<accession>A0A0L0CH19</accession>
<gene>
    <name evidence="1" type="ORF">FF38_12759</name>
</gene>
<evidence type="ECO:0000313" key="2">
    <source>
        <dbReference type="Proteomes" id="UP000037069"/>
    </source>
</evidence>
<name>A0A0L0CH19_LUCCU</name>
<dbReference type="AlphaFoldDB" id="A0A0L0CH19"/>
<evidence type="ECO:0000313" key="1">
    <source>
        <dbReference type="EMBL" id="KNC31531.1"/>
    </source>
</evidence>
<reference evidence="1 2" key="1">
    <citation type="journal article" date="2015" name="Nat. Commun.">
        <title>Lucilia cuprina genome unlocks parasitic fly biology to underpin future interventions.</title>
        <authorList>
            <person name="Anstead C.A."/>
            <person name="Korhonen P.K."/>
            <person name="Young N.D."/>
            <person name="Hall R.S."/>
            <person name="Jex A.R."/>
            <person name="Murali S.C."/>
            <person name="Hughes D.S."/>
            <person name="Lee S.F."/>
            <person name="Perry T."/>
            <person name="Stroehlein A.J."/>
            <person name="Ansell B.R."/>
            <person name="Breugelmans B."/>
            <person name="Hofmann A."/>
            <person name="Qu J."/>
            <person name="Dugan S."/>
            <person name="Lee S.L."/>
            <person name="Chao H."/>
            <person name="Dinh H."/>
            <person name="Han Y."/>
            <person name="Doddapaneni H.V."/>
            <person name="Worley K.C."/>
            <person name="Muzny D.M."/>
            <person name="Ioannidis P."/>
            <person name="Waterhouse R.M."/>
            <person name="Zdobnov E.M."/>
            <person name="James P.J."/>
            <person name="Bagnall N.H."/>
            <person name="Kotze A.C."/>
            <person name="Gibbs R.A."/>
            <person name="Richards S."/>
            <person name="Batterham P."/>
            <person name="Gasser R.B."/>
        </authorList>
    </citation>
    <scope>NUCLEOTIDE SEQUENCE [LARGE SCALE GENOMIC DNA]</scope>
    <source>
        <strain evidence="1 2">LS</strain>
        <tissue evidence="1">Full body</tissue>
    </source>
</reference>
<comment type="caution">
    <text evidence="1">The sequence shown here is derived from an EMBL/GenBank/DDBJ whole genome shotgun (WGS) entry which is preliminary data.</text>
</comment>
<proteinExistence type="predicted"/>
<organism evidence="1 2">
    <name type="scientific">Lucilia cuprina</name>
    <name type="common">Green bottle fly</name>
    <name type="synonym">Australian sheep blowfly</name>
    <dbReference type="NCBI Taxonomy" id="7375"/>
    <lineage>
        <taxon>Eukaryota</taxon>
        <taxon>Metazoa</taxon>
        <taxon>Ecdysozoa</taxon>
        <taxon>Arthropoda</taxon>
        <taxon>Hexapoda</taxon>
        <taxon>Insecta</taxon>
        <taxon>Pterygota</taxon>
        <taxon>Neoptera</taxon>
        <taxon>Endopterygota</taxon>
        <taxon>Diptera</taxon>
        <taxon>Brachycera</taxon>
        <taxon>Muscomorpha</taxon>
        <taxon>Oestroidea</taxon>
        <taxon>Calliphoridae</taxon>
        <taxon>Luciliinae</taxon>
        <taxon>Lucilia</taxon>
    </lineage>
</organism>
<keyword evidence="2" id="KW-1185">Reference proteome</keyword>
<dbReference type="EMBL" id="JRES01000409">
    <property type="protein sequence ID" value="KNC31531.1"/>
    <property type="molecule type" value="Genomic_DNA"/>
</dbReference>